<protein>
    <submittedName>
        <fullName evidence="4">Uncharacterized protein</fullName>
    </submittedName>
</protein>
<dbReference type="Pfam" id="PF00023">
    <property type="entry name" value="Ank"/>
    <property type="match status" value="1"/>
</dbReference>
<proteinExistence type="predicted"/>
<reference evidence="5" key="1">
    <citation type="submission" date="2023-07" db="EMBL/GenBank/DDBJ databases">
        <title>A draft genome of Kazachstania heterogenica Y-27499.</title>
        <authorList>
            <person name="Donic C."/>
            <person name="Kralova J.S."/>
            <person name="Fidel L."/>
            <person name="Ben-Dor S."/>
            <person name="Jung S."/>
        </authorList>
    </citation>
    <scope>NUCLEOTIDE SEQUENCE [LARGE SCALE GENOMIC DNA]</scope>
    <source>
        <strain evidence="5">Y27499</strain>
    </source>
</reference>
<dbReference type="SMART" id="SM00248">
    <property type="entry name" value="ANK"/>
    <property type="match status" value="6"/>
</dbReference>
<dbReference type="EMBL" id="JAWIZZ010000055">
    <property type="protein sequence ID" value="KAK5774224.1"/>
    <property type="molecule type" value="Genomic_DNA"/>
</dbReference>
<dbReference type="PANTHER" id="PTHR24171:SF9">
    <property type="entry name" value="ANKYRIN REPEAT DOMAIN-CONTAINING PROTEIN 39"/>
    <property type="match status" value="1"/>
</dbReference>
<organism evidence="4 5">
    <name type="scientific">Arxiozyma heterogenica</name>
    <dbReference type="NCBI Taxonomy" id="278026"/>
    <lineage>
        <taxon>Eukaryota</taxon>
        <taxon>Fungi</taxon>
        <taxon>Dikarya</taxon>
        <taxon>Ascomycota</taxon>
        <taxon>Saccharomycotina</taxon>
        <taxon>Saccharomycetes</taxon>
        <taxon>Saccharomycetales</taxon>
        <taxon>Saccharomycetaceae</taxon>
        <taxon>Arxiozyma</taxon>
    </lineage>
</organism>
<dbReference type="Pfam" id="PF13637">
    <property type="entry name" value="Ank_4"/>
    <property type="match status" value="1"/>
</dbReference>
<gene>
    <name evidence="4" type="ORF">RI543_004513</name>
</gene>
<keyword evidence="1" id="KW-0677">Repeat</keyword>
<accession>A0AAN7ZRK4</accession>
<keyword evidence="5" id="KW-1185">Reference proteome</keyword>
<dbReference type="PROSITE" id="PS50088">
    <property type="entry name" value="ANK_REPEAT"/>
    <property type="match status" value="4"/>
</dbReference>
<evidence type="ECO:0000256" key="1">
    <source>
        <dbReference type="ARBA" id="ARBA00022737"/>
    </source>
</evidence>
<evidence type="ECO:0000313" key="5">
    <source>
        <dbReference type="Proteomes" id="UP001306508"/>
    </source>
</evidence>
<dbReference type="Proteomes" id="UP001306508">
    <property type="component" value="Unassembled WGS sequence"/>
</dbReference>
<dbReference type="Pfam" id="PF12796">
    <property type="entry name" value="Ank_2"/>
    <property type="match status" value="1"/>
</dbReference>
<dbReference type="PROSITE" id="PS50297">
    <property type="entry name" value="ANK_REP_REGION"/>
    <property type="match status" value="3"/>
</dbReference>
<name>A0AAN7ZRK4_9SACH</name>
<sequence>MSDFPLHEACMNNQLDKVKHLVSESDSIRRLLRQKDNDNRTPLHWAVSFQNEEIIQYLLSHMKSTDIDDLTDESGWTPFHIACSVGNYNIVEMLYNRDIKPDINLQTGQGTTPLHLAVTKQHYLIVDFLMENGANLQIKDNKKQIPLHRAASIGSMRLVDLLCTQGSPIDWKDTNGWTPLFHALAEGHGDVAALLVTKYHASIDLEDNLGKKPIDVVLNDQVKDYFIKNI</sequence>
<evidence type="ECO:0000256" key="3">
    <source>
        <dbReference type="PROSITE-ProRule" id="PRU00023"/>
    </source>
</evidence>
<feature type="repeat" description="ANK" evidence="3">
    <location>
        <begin position="142"/>
        <end position="174"/>
    </location>
</feature>
<evidence type="ECO:0000313" key="4">
    <source>
        <dbReference type="EMBL" id="KAK5774224.1"/>
    </source>
</evidence>
<feature type="repeat" description="ANK" evidence="3">
    <location>
        <begin position="109"/>
        <end position="141"/>
    </location>
</feature>
<feature type="repeat" description="ANK" evidence="3">
    <location>
        <begin position="38"/>
        <end position="70"/>
    </location>
</feature>
<dbReference type="InterPro" id="IPR036770">
    <property type="entry name" value="Ankyrin_rpt-contain_sf"/>
</dbReference>
<dbReference type="PRINTS" id="PR01415">
    <property type="entry name" value="ANKYRIN"/>
</dbReference>
<feature type="repeat" description="ANK" evidence="3">
    <location>
        <begin position="74"/>
        <end position="106"/>
    </location>
</feature>
<dbReference type="InterPro" id="IPR002110">
    <property type="entry name" value="Ankyrin_rpt"/>
</dbReference>
<dbReference type="AlphaFoldDB" id="A0AAN7ZRK4"/>
<comment type="caution">
    <text evidence="4">The sequence shown here is derived from an EMBL/GenBank/DDBJ whole genome shotgun (WGS) entry which is preliminary data.</text>
</comment>
<dbReference type="Gene3D" id="1.25.40.20">
    <property type="entry name" value="Ankyrin repeat-containing domain"/>
    <property type="match status" value="1"/>
</dbReference>
<dbReference type="SUPFAM" id="SSF48403">
    <property type="entry name" value="Ankyrin repeat"/>
    <property type="match status" value="1"/>
</dbReference>
<keyword evidence="2 3" id="KW-0040">ANK repeat</keyword>
<evidence type="ECO:0000256" key="2">
    <source>
        <dbReference type="ARBA" id="ARBA00023043"/>
    </source>
</evidence>
<dbReference type="PANTHER" id="PTHR24171">
    <property type="entry name" value="ANKYRIN REPEAT DOMAIN-CONTAINING PROTEIN 39-RELATED"/>
    <property type="match status" value="1"/>
</dbReference>